<dbReference type="InterPro" id="IPR050772">
    <property type="entry name" value="Hydratase-Decarb/MhpD_sf"/>
</dbReference>
<feature type="domain" description="Fumarylacetoacetase-like C-terminal" evidence="2">
    <location>
        <begin position="90"/>
        <end position="265"/>
    </location>
</feature>
<dbReference type="PANTHER" id="PTHR30143">
    <property type="entry name" value="ACID HYDRATASE"/>
    <property type="match status" value="1"/>
</dbReference>
<sequence>MPSVAPQPTADQREASELLWRHWQEQRRLTGLPERLRPRSRREGYAIQALVEERDAAPLFGWKIAATSPAGQAHIGVDGPLAGRILASRVVAAGGTVQFGRNHMRVAEVEVAFRLGRTLPPRPESYGVEEVLDAVGSVHPAIEVPDSRYDDFVTAGAPQLIADNACAHWFVLGAATTAPWRTLDLAALETRGTVSGREPVPGRGGNVLGDPRAALVWLVNEVRGLGLPLRAGEVVTTGTTTVPLAIAPGDAVTADLGPLGTVTMRLGPEE</sequence>
<dbReference type="InterPro" id="IPR011234">
    <property type="entry name" value="Fumarylacetoacetase-like_C"/>
</dbReference>
<dbReference type="EMBL" id="SACP01000001">
    <property type="protein sequence ID" value="RVU21807.1"/>
    <property type="molecule type" value="Genomic_DNA"/>
</dbReference>
<organism evidence="3 4">
    <name type="scientific">Methylobacterium oryzihabitans</name>
    <dbReference type="NCBI Taxonomy" id="2499852"/>
    <lineage>
        <taxon>Bacteria</taxon>
        <taxon>Pseudomonadati</taxon>
        <taxon>Pseudomonadota</taxon>
        <taxon>Alphaproteobacteria</taxon>
        <taxon>Hyphomicrobiales</taxon>
        <taxon>Methylobacteriaceae</taxon>
        <taxon>Methylobacterium</taxon>
    </lineage>
</organism>
<proteinExistence type="predicted"/>
<evidence type="ECO:0000313" key="4">
    <source>
        <dbReference type="Proteomes" id="UP000286997"/>
    </source>
</evidence>
<dbReference type="Pfam" id="PF01557">
    <property type="entry name" value="FAA_hydrolase"/>
    <property type="match status" value="1"/>
</dbReference>
<dbReference type="Gene3D" id="3.90.850.10">
    <property type="entry name" value="Fumarylacetoacetase-like, C-terminal domain"/>
    <property type="match status" value="1"/>
</dbReference>
<accession>A0A437PHV5</accession>
<dbReference type="InterPro" id="IPR036663">
    <property type="entry name" value="Fumarylacetoacetase_C_sf"/>
</dbReference>
<name>A0A437PHV5_9HYPH</name>
<dbReference type="RefSeq" id="WP_127727050.1">
    <property type="nucleotide sequence ID" value="NZ_SACP01000001.1"/>
</dbReference>
<gene>
    <name evidence="3" type="ORF">EOE48_01810</name>
</gene>
<keyword evidence="1" id="KW-0456">Lyase</keyword>
<dbReference type="GO" id="GO:0005737">
    <property type="term" value="C:cytoplasm"/>
    <property type="evidence" value="ECO:0007669"/>
    <property type="project" value="TreeGrafter"/>
</dbReference>
<dbReference type="OrthoDB" id="9792137at2"/>
<dbReference type="Proteomes" id="UP000286997">
    <property type="component" value="Unassembled WGS sequence"/>
</dbReference>
<evidence type="ECO:0000259" key="2">
    <source>
        <dbReference type="Pfam" id="PF01557"/>
    </source>
</evidence>
<dbReference type="SUPFAM" id="SSF56529">
    <property type="entry name" value="FAH"/>
    <property type="match status" value="1"/>
</dbReference>
<evidence type="ECO:0000313" key="3">
    <source>
        <dbReference type="EMBL" id="RVU21807.1"/>
    </source>
</evidence>
<evidence type="ECO:0000256" key="1">
    <source>
        <dbReference type="ARBA" id="ARBA00023239"/>
    </source>
</evidence>
<dbReference type="PANTHER" id="PTHR30143:SF0">
    <property type="entry name" value="2-KETO-4-PENTENOATE HYDRATASE"/>
    <property type="match status" value="1"/>
</dbReference>
<keyword evidence="4" id="KW-1185">Reference proteome</keyword>
<dbReference type="GO" id="GO:0008684">
    <property type="term" value="F:2-oxopent-4-enoate hydratase activity"/>
    <property type="evidence" value="ECO:0007669"/>
    <property type="project" value="TreeGrafter"/>
</dbReference>
<comment type="caution">
    <text evidence="3">The sequence shown here is derived from an EMBL/GenBank/DDBJ whole genome shotgun (WGS) entry which is preliminary data.</text>
</comment>
<dbReference type="AlphaFoldDB" id="A0A437PHV5"/>
<reference evidence="3 4" key="1">
    <citation type="submission" date="2019-01" db="EMBL/GenBank/DDBJ databases">
        <authorList>
            <person name="Chen W.-M."/>
        </authorList>
    </citation>
    <scope>NUCLEOTIDE SEQUENCE [LARGE SCALE GENOMIC DNA]</scope>
    <source>
        <strain evidence="3 4">TER-1</strain>
    </source>
</reference>
<protein>
    <submittedName>
        <fullName evidence="3">Hydratase</fullName>
    </submittedName>
</protein>